<evidence type="ECO:0000313" key="1">
    <source>
        <dbReference type="EMBL" id="CAF2088792.1"/>
    </source>
</evidence>
<sequence>PSGSVGCKNGSIPIVPGAFAGALDEFRLYNRELTSQEVCVLANL</sequence>
<dbReference type="Proteomes" id="UP000663824">
    <property type="component" value="Unassembled WGS sequence"/>
</dbReference>
<name>A0A820M182_9BILA</name>
<dbReference type="Proteomes" id="UP000663887">
    <property type="component" value="Unassembled WGS sequence"/>
</dbReference>
<organism evidence="3 5">
    <name type="scientific">Rotaria magnacalcarata</name>
    <dbReference type="NCBI Taxonomy" id="392030"/>
    <lineage>
        <taxon>Eukaryota</taxon>
        <taxon>Metazoa</taxon>
        <taxon>Spiralia</taxon>
        <taxon>Gnathifera</taxon>
        <taxon>Rotifera</taxon>
        <taxon>Eurotatoria</taxon>
        <taxon>Bdelloidea</taxon>
        <taxon>Philodinida</taxon>
        <taxon>Philodinidae</taxon>
        <taxon>Rotaria</taxon>
    </lineage>
</organism>
<protein>
    <submittedName>
        <fullName evidence="3">Uncharacterized protein</fullName>
    </submittedName>
</protein>
<dbReference type="AlphaFoldDB" id="A0A820M182"/>
<dbReference type="EMBL" id="CAJNRG010006765">
    <property type="protein sequence ID" value="CAF2088792.1"/>
    <property type="molecule type" value="Genomic_DNA"/>
</dbReference>
<comment type="caution">
    <text evidence="3">The sequence shown here is derived from an EMBL/GenBank/DDBJ whole genome shotgun (WGS) entry which is preliminary data.</text>
</comment>
<feature type="non-terminal residue" evidence="3">
    <location>
        <position position="1"/>
    </location>
</feature>
<dbReference type="Proteomes" id="UP000663842">
    <property type="component" value="Unassembled WGS sequence"/>
</dbReference>
<evidence type="ECO:0000313" key="4">
    <source>
        <dbReference type="EMBL" id="CAF5125667.1"/>
    </source>
</evidence>
<dbReference type="Proteomes" id="UP000676336">
    <property type="component" value="Unassembled WGS sequence"/>
</dbReference>
<evidence type="ECO:0000313" key="5">
    <source>
        <dbReference type="Proteomes" id="UP000663842"/>
    </source>
</evidence>
<dbReference type="EMBL" id="CAJOBI010263462">
    <property type="protein sequence ID" value="CAF5125667.1"/>
    <property type="molecule type" value="Genomic_DNA"/>
</dbReference>
<evidence type="ECO:0000313" key="2">
    <source>
        <dbReference type="EMBL" id="CAF2139668.1"/>
    </source>
</evidence>
<dbReference type="EMBL" id="CAJNRE010015659">
    <property type="protein sequence ID" value="CAF2139668.1"/>
    <property type="molecule type" value="Genomic_DNA"/>
</dbReference>
<dbReference type="EMBL" id="CAJOBF010017940">
    <property type="protein sequence ID" value="CAF4366111.1"/>
    <property type="molecule type" value="Genomic_DNA"/>
</dbReference>
<evidence type="ECO:0000313" key="3">
    <source>
        <dbReference type="EMBL" id="CAF4366111.1"/>
    </source>
</evidence>
<dbReference type="SUPFAM" id="SSF49899">
    <property type="entry name" value="Concanavalin A-like lectins/glucanases"/>
    <property type="match status" value="1"/>
</dbReference>
<proteinExistence type="predicted"/>
<gene>
    <name evidence="2" type="ORF">MBJ925_LOCUS29272</name>
    <name evidence="4" type="ORF">SMN809_LOCUS62733</name>
    <name evidence="3" type="ORF">UXM345_LOCUS36741</name>
    <name evidence="1" type="ORF">XDN619_LOCUS16187</name>
</gene>
<dbReference type="Gene3D" id="2.60.120.200">
    <property type="match status" value="1"/>
</dbReference>
<dbReference type="InterPro" id="IPR013320">
    <property type="entry name" value="ConA-like_dom_sf"/>
</dbReference>
<accession>A0A820M182</accession>
<reference evidence="3" key="1">
    <citation type="submission" date="2021-02" db="EMBL/GenBank/DDBJ databases">
        <authorList>
            <person name="Nowell W R."/>
        </authorList>
    </citation>
    <scope>NUCLEOTIDE SEQUENCE</scope>
</reference>